<comment type="subunit">
    <text evidence="4">Homodimer.</text>
</comment>
<dbReference type="InterPro" id="IPR050087">
    <property type="entry name" value="AON_synthase_class-II"/>
</dbReference>
<sequence>MADLYQQLAGELHKIDQQGQLRNLVTVTHHDRGEIEIAGHRYLNLAGNDYLGLAANRAMIAGFYAEQNRQNLLECYGLGSTASRLMTGSTKPYARLEQQLCTLYGTEAALVFNSGYHLNIGILPALAGKQDLILADKLCHASLIDGMRLSPARLIRYPHLDYAAIEDLLSRHRDKYRRIFIVTESIFSMDGDTADLAELVRLKDRWQAVLYVDDAHGVGIRGATGCGLAEEMGVLDRIEILTGTFGKAFGGQGAFVVGTRVLIDYLLNTARSQIFTTGLPPVSVHWLCTVLQQMPQMQAQRTGVAELADRLREALRAEGLRTHGSSNIVPVLIGDAATAVAAAERICAAGYWVKAVRPPTVPAGTSRLRLSLNAAMAWEQLAPLPGLIKAALT</sequence>
<dbReference type="InterPro" id="IPR004839">
    <property type="entry name" value="Aminotransferase_I/II_large"/>
</dbReference>
<gene>
    <name evidence="14" type="ORF">HP555_03565</name>
</gene>
<evidence type="ECO:0000256" key="1">
    <source>
        <dbReference type="ARBA" id="ARBA00001933"/>
    </source>
</evidence>
<comment type="similarity">
    <text evidence="3">Belongs to the class-II pyridoxal-phosphate-dependent aminotransferase family. BioF subfamily.</text>
</comment>
<evidence type="ECO:0000256" key="4">
    <source>
        <dbReference type="ARBA" id="ARBA00011738"/>
    </source>
</evidence>
<feature type="domain" description="Aminotransferase class I/classII large" evidence="13">
    <location>
        <begin position="42"/>
        <end position="381"/>
    </location>
</feature>
<accession>A0A7T5VBU0</accession>
<comment type="catalytic activity">
    <reaction evidence="11">
        <text>6-carboxyhexanoyl-[ACP] + L-alanine + H(+) = (8S)-8-amino-7-oxononanoate + holo-[ACP] + CO2</text>
        <dbReference type="Rhea" id="RHEA:42288"/>
        <dbReference type="Rhea" id="RHEA-COMP:9685"/>
        <dbReference type="Rhea" id="RHEA-COMP:9955"/>
        <dbReference type="ChEBI" id="CHEBI:15378"/>
        <dbReference type="ChEBI" id="CHEBI:16526"/>
        <dbReference type="ChEBI" id="CHEBI:57972"/>
        <dbReference type="ChEBI" id="CHEBI:64479"/>
        <dbReference type="ChEBI" id="CHEBI:78846"/>
        <dbReference type="ChEBI" id="CHEBI:149468"/>
        <dbReference type="EC" id="2.3.1.47"/>
    </reaction>
</comment>
<dbReference type="GO" id="GO:0009102">
    <property type="term" value="P:biotin biosynthetic process"/>
    <property type="evidence" value="ECO:0007669"/>
    <property type="project" value="UniProtKB-KW"/>
</dbReference>
<evidence type="ECO:0000259" key="13">
    <source>
        <dbReference type="Pfam" id="PF00155"/>
    </source>
</evidence>
<dbReference type="AlphaFoldDB" id="A0A7T5VBU0"/>
<dbReference type="Gene3D" id="3.40.640.10">
    <property type="entry name" value="Type I PLP-dependent aspartate aminotransferase-like (Major domain)"/>
    <property type="match status" value="1"/>
</dbReference>
<dbReference type="PROSITE" id="PS00599">
    <property type="entry name" value="AA_TRANSFER_CLASS_2"/>
    <property type="match status" value="1"/>
</dbReference>
<protein>
    <recommendedName>
        <fullName evidence="5">8-amino-7-oxononanoate synthase</fullName>
        <ecNumber evidence="5">2.3.1.47</ecNumber>
    </recommendedName>
    <alternativeName>
        <fullName evidence="9">7-keto-8-amino-pelargonic acid synthase</fullName>
    </alternativeName>
    <alternativeName>
        <fullName evidence="10">8-amino-7-ketopelargonate synthase</fullName>
    </alternativeName>
</protein>
<evidence type="ECO:0000256" key="12">
    <source>
        <dbReference type="RuleBase" id="RU003693"/>
    </source>
</evidence>
<dbReference type="SUPFAM" id="SSF53383">
    <property type="entry name" value="PLP-dependent transferases"/>
    <property type="match status" value="1"/>
</dbReference>
<evidence type="ECO:0000256" key="3">
    <source>
        <dbReference type="ARBA" id="ARBA00010008"/>
    </source>
</evidence>
<dbReference type="Proteomes" id="UP000596092">
    <property type="component" value="Chromosome"/>
</dbReference>
<dbReference type="InterPro" id="IPR015421">
    <property type="entry name" value="PyrdxlP-dep_Trfase_major"/>
</dbReference>
<dbReference type="RefSeq" id="WP_199263825.1">
    <property type="nucleotide sequence ID" value="NZ_CP054140.1"/>
</dbReference>
<keyword evidence="8 12" id="KW-0663">Pyridoxal phosphate</keyword>
<dbReference type="PANTHER" id="PTHR13693">
    <property type="entry name" value="CLASS II AMINOTRANSFERASE/8-AMINO-7-OXONONANOATE SYNTHASE"/>
    <property type="match status" value="1"/>
</dbReference>
<keyword evidence="15" id="KW-1185">Reference proteome</keyword>
<evidence type="ECO:0000256" key="5">
    <source>
        <dbReference type="ARBA" id="ARBA00013187"/>
    </source>
</evidence>
<comment type="cofactor">
    <cofactor evidence="1 12">
        <name>pyridoxal 5'-phosphate</name>
        <dbReference type="ChEBI" id="CHEBI:597326"/>
    </cofactor>
</comment>
<name>A0A7T5VBU0_9BACT</name>
<dbReference type="KEGG" id="dog:HP555_03565"/>
<keyword evidence="7" id="KW-0093">Biotin biosynthesis</keyword>
<dbReference type="EMBL" id="CP054140">
    <property type="protein sequence ID" value="QQG65009.1"/>
    <property type="molecule type" value="Genomic_DNA"/>
</dbReference>
<evidence type="ECO:0000256" key="8">
    <source>
        <dbReference type="ARBA" id="ARBA00022898"/>
    </source>
</evidence>
<organism evidence="14 15">
    <name type="scientific">Desulfobulbus oligotrophicus</name>
    <dbReference type="NCBI Taxonomy" id="1909699"/>
    <lineage>
        <taxon>Bacteria</taxon>
        <taxon>Pseudomonadati</taxon>
        <taxon>Thermodesulfobacteriota</taxon>
        <taxon>Desulfobulbia</taxon>
        <taxon>Desulfobulbales</taxon>
        <taxon>Desulfobulbaceae</taxon>
        <taxon>Desulfobulbus</taxon>
    </lineage>
</organism>
<dbReference type="InterPro" id="IPR015422">
    <property type="entry name" value="PyrdxlP-dep_Trfase_small"/>
</dbReference>
<evidence type="ECO:0000256" key="6">
    <source>
        <dbReference type="ARBA" id="ARBA00022679"/>
    </source>
</evidence>
<dbReference type="InterPro" id="IPR001917">
    <property type="entry name" value="Aminotrans_II_pyridoxalP_BS"/>
</dbReference>
<proteinExistence type="inferred from homology"/>
<evidence type="ECO:0000256" key="7">
    <source>
        <dbReference type="ARBA" id="ARBA00022756"/>
    </source>
</evidence>
<evidence type="ECO:0000256" key="9">
    <source>
        <dbReference type="ARBA" id="ARBA00032610"/>
    </source>
</evidence>
<evidence type="ECO:0000256" key="11">
    <source>
        <dbReference type="ARBA" id="ARBA00047715"/>
    </source>
</evidence>
<comment type="pathway">
    <text evidence="2">Cofactor biosynthesis; biotin biosynthesis.</text>
</comment>
<evidence type="ECO:0000256" key="2">
    <source>
        <dbReference type="ARBA" id="ARBA00004746"/>
    </source>
</evidence>
<keyword evidence="6" id="KW-0808">Transferase</keyword>
<dbReference type="EC" id="2.3.1.47" evidence="5"/>
<dbReference type="Gene3D" id="3.90.1150.10">
    <property type="entry name" value="Aspartate Aminotransferase, domain 1"/>
    <property type="match status" value="1"/>
</dbReference>
<dbReference type="Pfam" id="PF00155">
    <property type="entry name" value="Aminotran_1_2"/>
    <property type="match status" value="1"/>
</dbReference>
<dbReference type="GO" id="GO:0008710">
    <property type="term" value="F:8-amino-7-oxononanoate synthase activity"/>
    <property type="evidence" value="ECO:0007669"/>
    <property type="project" value="UniProtKB-EC"/>
</dbReference>
<dbReference type="InterPro" id="IPR015424">
    <property type="entry name" value="PyrdxlP-dep_Trfase"/>
</dbReference>
<reference evidence="14 15" key="1">
    <citation type="submission" date="2020-05" db="EMBL/GenBank/DDBJ databases">
        <title>Complete genome of Desulfobulbus oligotrophicus.</title>
        <authorList>
            <person name="Podar M."/>
        </authorList>
    </citation>
    <scope>NUCLEOTIDE SEQUENCE [LARGE SCALE GENOMIC DNA]</scope>
    <source>
        <strain evidence="14 15">Prop6</strain>
    </source>
</reference>
<dbReference type="GO" id="GO:0030170">
    <property type="term" value="F:pyridoxal phosphate binding"/>
    <property type="evidence" value="ECO:0007669"/>
    <property type="project" value="InterPro"/>
</dbReference>
<evidence type="ECO:0000256" key="10">
    <source>
        <dbReference type="ARBA" id="ARBA00033381"/>
    </source>
</evidence>
<evidence type="ECO:0000313" key="15">
    <source>
        <dbReference type="Proteomes" id="UP000596092"/>
    </source>
</evidence>
<dbReference type="PANTHER" id="PTHR13693:SF100">
    <property type="entry name" value="8-AMINO-7-OXONONANOATE SYNTHASE"/>
    <property type="match status" value="1"/>
</dbReference>
<evidence type="ECO:0000313" key="14">
    <source>
        <dbReference type="EMBL" id="QQG65009.1"/>
    </source>
</evidence>